<keyword evidence="3" id="KW-0217">Developmental protein</keyword>
<evidence type="ECO:0000313" key="8">
    <source>
        <dbReference type="Proteomes" id="UP000829291"/>
    </source>
</evidence>
<evidence type="ECO:0000256" key="7">
    <source>
        <dbReference type="SAM" id="MobiDB-lite"/>
    </source>
</evidence>
<keyword evidence="4" id="KW-0597">Phosphoprotein</keyword>
<dbReference type="GeneID" id="107223327"/>
<dbReference type="GO" id="GO:0007283">
    <property type="term" value="P:spermatogenesis"/>
    <property type="evidence" value="ECO:0007669"/>
    <property type="project" value="UniProtKB-KW"/>
</dbReference>
<reference evidence="9" key="1">
    <citation type="submission" date="2025-08" db="UniProtKB">
        <authorList>
            <consortium name="RefSeq"/>
        </authorList>
    </citation>
    <scope>IDENTIFICATION</scope>
    <source>
        <tissue evidence="9">Thorax and Abdomen</tissue>
    </source>
</reference>
<dbReference type="InterPro" id="IPR009685">
    <property type="entry name" value="MEA1"/>
</dbReference>
<evidence type="ECO:0000256" key="6">
    <source>
        <dbReference type="ARBA" id="ARBA00022871"/>
    </source>
</evidence>
<evidence type="ECO:0000256" key="5">
    <source>
        <dbReference type="ARBA" id="ARBA00022782"/>
    </source>
</evidence>
<name>A0A6J0BW58_NEOLC</name>
<dbReference type="RefSeq" id="XP_015518462.2">
    <property type="nucleotide sequence ID" value="XM_015662976.2"/>
</dbReference>
<dbReference type="OrthoDB" id="5593200at2759"/>
<keyword evidence="8" id="KW-1185">Reference proteome</keyword>
<feature type="region of interest" description="Disordered" evidence="7">
    <location>
        <begin position="1"/>
        <end position="59"/>
    </location>
</feature>
<evidence type="ECO:0000256" key="2">
    <source>
        <dbReference type="ARBA" id="ARBA00022245"/>
    </source>
</evidence>
<comment type="function">
    <text evidence="1">May play an important role in spermatogenesis and/or testis development.</text>
</comment>
<organism evidence="9">
    <name type="scientific">Neodiprion lecontei</name>
    <name type="common">Redheaded pine sawfly</name>
    <dbReference type="NCBI Taxonomy" id="441921"/>
    <lineage>
        <taxon>Eukaryota</taxon>
        <taxon>Metazoa</taxon>
        <taxon>Ecdysozoa</taxon>
        <taxon>Arthropoda</taxon>
        <taxon>Hexapoda</taxon>
        <taxon>Insecta</taxon>
        <taxon>Pterygota</taxon>
        <taxon>Neoptera</taxon>
        <taxon>Endopterygota</taxon>
        <taxon>Hymenoptera</taxon>
        <taxon>Tenthredinoidea</taxon>
        <taxon>Diprionidae</taxon>
        <taxon>Diprioninae</taxon>
        <taxon>Neodiprion</taxon>
    </lineage>
</organism>
<evidence type="ECO:0000256" key="3">
    <source>
        <dbReference type="ARBA" id="ARBA00022473"/>
    </source>
</evidence>
<dbReference type="KEGG" id="nlo:107223327"/>
<evidence type="ECO:0000256" key="4">
    <source>
        <dbReference type="ARBA" id="ARBA00022553"/>
    </source>
</evidence>
<keyword evidence="6" id="KW-0744">Spermatogenesis</keyword>
<sequence length="157" mass="17631">MMSPEPTQEPVEENLNASDLNIGAAAAIESDSEDEDPGLRGYMPLSQIPHDSDPMLDDYEDDEWLSTSLDTNHISSSVPVRNELEACEPETLEVWSSRSNQCDIDLDEDKIDQVKTAMASFMLPTTAIPEWANSVSEEQWKQILIDKIKEMQSKDNN</sequence>
<dbReference type="PANTHER" id="PTHR17005">
    <property type="entry name" value="MALE-ENHANCED ANTIGEN-1"/>
    <property type="match status" value="1"/>
</dbReference>
<dbReference type="GO" id="GO:0030154">
    <property type="term" value="P:cell differentiation"/>
    <property type="evidence" value="ECO:0007669"/>
    <property type="project" value="UniProtKB-KW"/>
</dbReference>
<protein>
    <recommendedName>
        <fullName evidence="2">Male-enhanced antigen 1</fullName>
    </recommendedName>
</protein>
<dbReference type="Proteomes" id="UP000829291">
    <property type="component" value="Chromosome 2"/>
</dbReference>
<gene>
    <name evidence="9" type="primary">LOC107223327</name>
</gene>
<keyword evidence="5" id="KW-0221">Differentiation</keyword>
<dbReference type="AlphaFoldDB" id="A0A6J0BW58"/>
<evidence type="ECO:0000256" key="1">
    <source>
        <dbReference type="ARBA" id="ARBA00002540"/>
    </source>
</evidence>
<dbReference type="Pfam" id="PF06910">
    <property type="entry name" value="MEA1"/>
    <property type="match status" value="1"/>
</dbReference>
<proteinExistence type="predicted"/>
<accession>A0A6J0BW58</accession>
<evidence type="ECO:0000313" key="9">
    <source>
        <dbReference type="RefSeq" id="XP_015518462.2"/>
    </source>
</evidence>
<dbReference type="InParanoid" id="A0A6J0BW58"/>